<evidence type="ECO:0000313" key="10">
    <source>
        <dbReference type="Proteomes" id="UP000199109"/>
    </source>
</evidence>
<dbReference type="InterPro" id="IPR023615">
    <property type="entry name" value="Cyt_c_Oxase_su1_BS"/>
</dbReference>
<dbReference type="PANTHER" id="PTHR10422">
    <property type="entry name" value="CYTOCHROME C OXIDASE SUBUNIT 1"/>
    <property type="match status" value="1"/>
</dbReference>
<dbReference type="RefSeq" id="WP_091867243.1">
    <property type="nucleotide sequence ID" value="NZ_FNAO01000003.1"/>
</dbReference>
<keyword evidence="4 7" id="KW-1133">Transmembrane helix</keyword>
<feature type="transmembrane region" description="Helical" evidence="7">
    <location>
        <begin position="226"/>
        <end position="254"/>
    </location>
</feature>
<accession>A0A1G7AK78</accession>
<evidence type="ECO:0000256" key="6">
    <source>
        <dbReference type="RuleBase" id="RU000370"/>
    </source>
</evidence>
<keyword evidence="3 6" id="KW-0812">Transmembrane</keyword>
<dbReference type="InterPro" id="IPR000883">
    <property type="entry name" value="Cyt_C_Oxase_1"/>
</dbReference>
<dbReference type="SUPFAM" id="SSF81442">
    <property type="entry name" value="Cytochrome c oxidase subunit I-like"/>
    <property type="match status" value="1"/>
</dbReference>
<feature type="transmembrane region" description="Helical" evidence="7">
    <location>
        <begin position="423"/>
        <end position="446"/>
    </location>
</feature>
<evidence type="ECO:0000313" key="9">
    <source>
        <dbReference type="EMBL" id="SDE15192.1"/>
    </source>
</evidence>
<keyword evidence="2 6" id="KW-0679">Respiratory chain</keyword>
<dbReference type="PANTHER" id="PTHR10422:SF18">
    <property type="entry name" value="CYTOCHROME C OXIDASE SUBUNIT 1"/>
    <property type="match status" value="1"/>
</dbReference>
<keyword evidence="6" id="KW-0249">Electron transport</keyword>
<keyword evidence="5 7" id="KW-0472">Membrane</keyword>
<dbReference type="EMBL" id="FNAO01000003">
    <property type="protein sequence ID" value="SDE15192.1"/>
    <property type="molecule type" value="Genomic_DNA"/>
</dbReference>
<dbReference type="PROSITE" id="PS50855">
    <property type="entry name" value="COX1"/>
    <property type="match status" value="1"/>
</dbReference>
<dbReference type="AlphaFoldDB" id="A0A1G7AK78"/>
<dbReference type="STRING" id="641691.SAMN05421636_103422"/>
<dbReference type="Pfam" id="PF00115">
    <property type="entry name" value="COX1"/>
    <property type="match status" value="1"/>
</dbReference>
<dbReference type="GO" id="GO:0016020">
    <property type="term" value="C:membrane"/>
    <property type="evidence" value="ECO:0007669"/>
    <property type="project" value="UniProtKB-SubCell"/>
</dbReference>
<dbReference type="PRINTS" id="PR01165">
    <property type="entry name" value="CYCOXIDASEI"/>
</dbReference>
<name>A0A1G7AK78_9FLAO</name>
<dbReference type="GO" id="GO:0022904">
    <property type="term" value="P:respiratory electron transport chain"/>
    <property type="evidence" value="ECO:0007669"/>
    <property type="project" value="TreeGrafter"/>
</dbReference>
<evidence type="ECO:0000256" key="1">
    <source>
        <dbReference type="ARBA" id="ARBA00004141"/>
    </source>
</evidence>
<feature type="transmembrane region" description="Helical" evidence="7">
    <location>
        <begin position="142"/>
        <end position="169"/>
    </location>
</feature>
<feature type="transmembrane region" description="Helical" evidence="7">
    <location>
        <begin position="189"/>
        <end position="214"/>
    </location>
</feature>
<gene>
    <name evidence="9" type="ORF">SAMN05421636_103422</name>
</gene>
<feature type="transmembrane region" description="Helical" evidence="7">
    <location>
        <begin position="352"/>
        <end position="377"/>
    </location>
</feature>
<keyword evidence="6" id="KW-0813">Transport</keyword>
<keyword evidence="6" id="KW-0479">Metal-binding</keyword>
<protein>
    <submittedName>
        <fullName evidence="9">Cytochrome c oxidase subunit 1</fullName>
    </submittedName>
</protein>
<feature type="transmembrane region" description="Helical" evidence="7">
    <location>
        <begin position="509"/>
        <end position="531"/>
    </location>
</feature>
<sequence length="609" mass="67792">MSVTANTHIADDHAHDEHAHHHQQTFVTKYIFSQDHKMISRQYLITGLIMGVIGIAMSLLFRMQLAWPGQSNAVFGALLGKWAPEGVMDADVYLALVTIHGTLMVFFVLTQGLSGTFSNLLIPLQIGARDMASGFLNMVSYWMFFTSSVIMIGSLFVEAGPAAAGWTIYPPLSALPMAQPGSGLGMTLWLTSMAIFIASSLLGSLNYIVTVINLRTKGMSMTRLPLTIWAFFVTAIIGVVSFPVLLSAALLLIMDRSFGTSFFLSDIFIQGEVLHYQGGSPVLYEHLFWFLGHPEVYIVILPAMGIVSEVLAVNSRKPIFGYRAMIASILAIAFLSTIVWGHHMFISGMNPFLGSVFTFTTLLIAIPSAVKAFNWITTLWKGNLQLNPAMLFSIGMVSTFITGGLTGIILGDSTLDINVHDTYFVVAHFHLVMGISALYGMFAGIYHWFPKLFEGKMMNKNMGYVHFWVTAVGSYGIFFPMHFVGMAGVPRRYYQNTAFPMFDDLTDVQVLMTVFALITACAQLVFAYNFVHSIFYGKKGPKNPWKATTLEWTTPQEHIHGNWPGAIPEVHRWPYDYSKVDENGEYIIPDQDFVPQTLPLQKDEEELQH</sequence>
<evidence type="ECO:0000256" key="5">
    <source>
        <dbReference type="ARBA" id="ARBA00023136"/>
    </source>
</evidence>
<evidence type="ECO:0000256" key="7">
    <source>
        <dbReference type="SAM" id="Phobius"/>
    </source>
</evidence>
<dbReference type="OrthoDB" id="9759913at2"/>
<feature type="transmembrane region" description="Helical" evidence="7">
    <location>
        <begin position="43"/>
        <end position="61"/>
    </location>
</feature>
<evidence type="ECO:0000256" key="2">
    <source>
        <dbReference type="ARBA" id="ARBA00022660"/>
    </source>
</evidence>
<keyword evidence="10" id="KW-1185">Reference proteome</keyword>
<dbReference type="Proteomes" id="UP000199109">
    <property type="component" value="Unassembled WGS sequence"/>
</dbReference>
<dbReference type="Gene3D" id="1.20.210.10">
    <property type="entry name" value="Cytochrome c oxidase-like, subunit I domain"/>
    <property type="match status" value="1"/>
</dbReference>
<evidence type="ECO:0000256" key="3">
    <source>
        <dbReference type="ARBA" id="ARBA00022692"/>
    </source>
</evidence>
<dbReference type="GO" id="GO:0020037">
    <property type="term" value="F:heme binding"/>
    <property type="evidence" value="ECO:0007669"/>
    <property type="project" value="InterPro"/>
</dbReference>
<organism evidence="9 10">
    <name type="scientific">Pricia antarctica</name>
    <dbReference type="NCBI Taxonomy" id="641691"/>
    <lineage>
        <taxon>Bacteria</taxon>
        <taxon>Pseudomonadati</taxon>
        <taxon>Bacteroidota</taxon>
        <taxon>Flavobacteriia</taxon>
        <taxon>Flavobacteriales</taxon>
        <taxon>Flavobacteriaceae</taxon>
        <taxon>Pricia</taxon>
    </lineage>
</organism>
<feature type="transmembrane region" description="Helical" evidence="7">
    <location>
        <begin position="389"/>
        <end position="411"/>
    </location>
</feature>
<dbReference type="PROSITE" id="PS00077">
    <property type="entry name" value="COX1_CUB"/>
    <property type="match status" value="1"/>
</dbReference>
<feature type="domain" description="Cytochrome oxidase subunit I profile" evidence="8">
    <location>
        <begin position="26"/>
        <end position="581"/>
    </location>
</feature>
<dbReference type="GO" id="GO:0009060">
    <property type="term" value="P:aerobic respiration"/>
    <property type="evidence" value="ECO:0007669"/>
    <property type="project" value="InterPro"/>
</dbReference>
<feature type="transmembrane region" description="Helical" evidence="7">
    <location>
        <begin position="467"/>
        <end position="489"/>
    </location>
</feature>
<reference evidence="9 10" key="1">
    <citation type="submission" date="2016-10" db="EMBL/GenBank/DDBJ databases">
        <authorList>
            <person name="de Groot N.N."/>
        </authorList>
    </citation>
    <scope>NUCLEOTIDE SEQUENCE [LARGE SCALE GENOMIC DNA]</scope>
    <source>
        <strain evidence="9 10">DSM 23421</strain>
    </source>
</reference>
<proteinExistence type="inferred from homology"/>
<feature type="transmembrane region" description="Helical" evidence="7">
    <location>
        <begin position="92"/>
        <end position="122"/>
    </location>
</feature>
<keyword evidence="6" id="KW-0408">Iron</keyword>
<dbReference type="GO" id="GO:0015990">
    <property type="term" value="P:electron transport coupled proton transport"/>
    <property type="evidence" value="ECO:0007669"/>
    <property type="project" value="TreeGrafter"/>
</dbReference>
<dbReference type="InterPro" id="IPR023616">
    <property type="entry name" value="Cyt_c_oxase-like_su1_dom"/>
</dbReference>
<evidence type="ECO:0000256" key="4">
    <source>
        <dbReference type="ARBA" id="ARBA00022989"/>
    </source>
</evidence>
<feature type="transmembrane region" description="Helical" evidence="7">
    <location>
        <begin position="320"/>
        <end position="340"/>
    </location>
</feature>
<dbReference type="GO" id="GO:0004129">
    <property type="term" value="F:cytochrome-c oxidase activity"/>
    <property type="evidence" value="ECO:0007669"/>
    <property type="project" value="InterPro"/>
</dbReference>
<comment type="similarity">
    <text evidence="6">Belongs to the heme-copper respiratory oxidase family.</text>
</comment>
<keyword evidence="6" id="KW-0349">Heme</keyword>
<feature type="transmembrane region" description="Helical" evidence="7">
    <location>
        <begin position="296"/>
        <end position="313"/>
    </location>
</feature>
<comment type="subcellular location">
    <subcellularLocation>
        <location evidence="1">Membrane</location>
        <topology evidence="1">Multi-pass membrane protein</topology>
    </subcellularLocation>
</comment>
<evidence type="ECO:0000259" key="8">
    <source>
        <dbReference type="PROSITE" id="PS50855"/>
    </source>
</evidence>
<dbReference type="InterPro" id="IPR036927">
    <property type="entry name" value="Cyt_c_oxase-like_su1_sf"/>
</dbReference>